<feature type="domain" description="CCHC-type" evidence="2">
    <location>
        <begin position="271"/>
        <end position="287"/>
    </location>
</feature>
<dbReference type="InterPro" id="IPR032567">
    <property type="entry name" value="RTL1-rel"/>
</dbReference>
<comment type="caution">
    <text evidence="3">The sequence shown here is derived from an EMBL/GenBank/DDBJ whole genome shotgun (WGS) entry which is preliminary data.</text>
</comment>
<gene>
    <name evidence="3" type="ORF">Taro_007740</name>
</gene>
<dbReference type="Pfam" id="PF03732">
    <property type="entry name" value="Retrotrans_gag"/>
    <property type="match status" value="1"/>
</dbReference>
<dbReference type="GO" id="GO:0003676">
    <property type="term" value="F:nucleic acid binding"/>
    <property type="evidence" value="ECO:0007669"/>
    <property type="project" value="InterPro"/>
</dbReference>
<dbReference type="AlphaFoldDB" id="A0A843TZV6"/>
<proteinExistence type="predicted"/>
<feature type="domain" description="CCHC-type" evidence="2">
    <location>
        <begin position="291"/>
        <end position="307"/>
    </location>
</feature>
<evidence type="ECO:0000313" key="4">
    <source>
        <dbReference type="Proteomes" id="UP000652761"/>
    </source>
</evidence>
<evidence type="ECO:0000259" key="2">
    <source>
        <dbReference type="SMART" id="SM00343"/>
    </source>
</evidence>
<dbReference type="Proteomes" id="UP000652761">
    <property type="component" value="Unassembled WGS sequence"/>
</dbReference>
<dbReference type="PANTHER" id="PTHR15503">
    <property type="entry name" value="LDOC1 RELATED"/>
    <property type="match status" value="1"/>
</dbReference>
<feature type="compositionally biased region" description="Low complexity" evidence="1">
    <location>
        <begin position="238"/>
        <end position="248"/>
    </location>
</feature>
<organism evidence="3 4">
    <name type="scientific">Colocasia esculenta</name>
    <name type="common">Wild taro</name>
    <name type="synonym">Arum esculentum</name>
    <dbReference type="NCBI Taxonomy" id="4460"/>
    <lineage>
        <taxon>Eukaryota</taxon>
        <taxon>Viridiplantae</taxon>
        <taxon>Streptophyta</taxon>
        <taxon>Embryophyta</taxon>
        <taxon>Tracheophyta</taxon>
        <taxon>Spermatophyta</taxon>
        <taxon>Magnoliopsida</taxon>
        <taxon>Liliopsida</taxon>
        <taxon>Araceae</taxon>
        <taxon>Aroideae</taxon>
        <taxon>Colocasieae</taxon>
        <taxon>Colocasia</taxon>
    </lineage>
</organism>
<dbReference type="InterPro" id="IPR036875">
    <property type="entry name" value="Znf_CCHC_sf"/>
</dbReference>
<dbReference type="Gene3D" id="2.40.70.10">
    <property type="entry name" value="Acid Proteases"/>
    <property type="match status" value="1"/>
</dbReference>
<dbReference type="SUPFAM" id="SSF57756">
    <property type="entry name" value="Retrovirus zinc finger-like domains"/>
    <property type="match status" value="1"/>
</dbReference>
<dbReference type="GO" id="GO:0008270">
    <property type="term" value="F:zinc ion binding"/>
    <property type="evidence" value="ECO:0007669"/>
    <property type="project" value="InterPro"/>
</dbReference>
<dbReference type="SMART" id="SM00343">
    <property type="entry name" value="ZnF_C2HC"/>
    <property type="match status" value="2"/>
</dbReference>
<dbReference type="InterPro" id="IPR001878">
    <property type="entry name" value="Znf_CCHC"/>
</dbReference>
<dbReference type="PANTHER" id="PTHR15503:SF45">
    <property type="entry name" value="RNA-DIRECTED DNA POLYMERASE HOMOLOG"/>
    <property type="match status" value="1"/>
</dbReference>
<dbReference type="Gene3D" id="4.10.60.10">
    <property type="entry name" value="Zinc finger, CCHC-type"/>
    <property type="match status" value="1"/>
</dbReference>
<protein>
    <recommendedName>
        <fullName evidence="2">CCHC-type domain-containing protein</fullName>
    </recommendedName>
</protein>
<dbReference type="OrthoDB" id="2092588at2759"/>
<evidence type="ECO:0000313" key="3">
    <source>
        <dbReference type="EMBL" id="MQL75377.1"/>
    </source>
</evidence>
<dbReference type="InterPro" id="IPR005162">
    <property type="entry name" value="Retrotrans_gag_dom"/>
</dbReference>
<dbReference type="SUPFAM" id="SSF50630">
    <property type="entry name" value="Acid proteases"/>
    <property type="match status" value="1"/>
</dbReference>
<evidence type="ECO:0000256" key="1">
    <source>
        <dbReference type="SAM" id="MobiDB-lite"/>
    </source>
</evidence>
<dbReference type="InterPro" id="IPR021109">
    <property type="entry name" value="Peptidase_aspartic_dom_sf"/>
</dbReference>
<dbReference type="Pfam" id="PF08284">
    <property type="entry name" value="RVP_2"/>
    <property type="match status" value="1"/>
</dbReference>
<accession>A0A843TZV6</accession>
<sequence>MARNQWQAMQDTVAGLTQALQNVVQAGNQAAAARNGVSDLHRNFRSLNPPRFSGSPDPDEAENWQEEIERIFQVMQCTNREKVVLATFQFTKDARALWKATLAHLPNVAELEWAGFLEIFRGKYFSERVKEKKAAEFAALRQKGMSMAEYEAQFARLSVYAPHLVGTERLKANQFMDGLRPMFIERLGPHNIQTYTEMVQRAQLVEDTMAKVEGMRGKDNSKPVFVKKGAPNIAPTFRNNNVNNNNKRPNTRRDVAGDKRVKMEGRQLAENCKFCDKSGHRAEECWKKLGACLRCGGRDHHIPDCPMMKDQPGRAQNVPLRQGCLNAILEADLPEEGGMVEGTISIHSQPAFVLIDTRATYSFISTTFATTLPVKPVPLKSKIIVASPLGSESELTHYLPKCETIIGGHNLPADLICLDMKGYDAILGVDWLIEYDADVNCRHRRRSSWWLRSCGTTTRSSSSSPFVCYDLHKPPSWSRAKAVLDRNPRTCPFSVDVRRRPCEGDGPIGRVLRSCRDSTDRRVLKATKCSVATLLLDLNAPSRSSHHPVAFWS</sequence>
<feature type="region of interest" description="Disordered" evidence="1">
    <location>
        <begin position="230"/>
        <end position="254"/>
    </location>
</feature>
<name>A0A843TZV6_COLES</name>
<dbReference type="EMBL" id="NMUH01000249">
    <property type="protein sequence ID" value="MQL75377.1"/>
    <property type="molecule type" value="Genomic_DNA"/>
</dbReference>
<reference evidence="3" key="1">
    <citation type="submission" date="2017-07" db="EMBL/GenBank/DDBJ databases">
        <title>Taro Niue Genome Assembly and Annotation.</title>
        <authorList>
            <person name="Atibalentja N."/>
            <person name="Keating K."/>
            <person name="Fields C.J."/>
        </authorList>
    </citation>
    <scope>NUCLEOTIDE SEQUENCE</scope>
    <source>
        <strain evidence="3">Niue_2</strain>
        <tissue evidence="3">Leaf</tissue>
    </source>
</reference>
<dbReference type="CDD" id="cd00303">
    <property type="entry name" value="retropepsin_like"/>
    <property type="match status" value="1"/>
</dbReference>
<keyword evidence="4" id="KW-1185">Reference proteome</keyword>